<evidence type="ECO:0000256" key="1">
    <source>
        <dbReference type="ARBA" id="ARBA00009091"/>
    </source>
</evidence>
<dbReference type="InterPro" id="IPR005632">
    <property type="entry name" value="Chaperone_Skp"/>
</dbReference>
<dbReference type="RefSeq" id="WP_350243384.1">
    <property type="nucleotide sequence ID" value="NZ_CP158299.1"/>
</dbReference>
<dbReference type="AlphaFoldDB" id="A0AAU7UB88"/>
<gene>
    <name evidence="4" type="ORF">ABOD76_18205</name>
</gene>
<dbReference type="GO" id="GO:0051082">
    <property type="term" value="F:unfolded protein binding"/>
    <property type="evidence" value="ECO:0007669"/>
    <property type="project" value="InterPro"/>
</dbReference>
<feature type="chain" id="PRO_5043964060" evidence="3">
    <location>
        <begin position="20"/>
        <end position="161"/>
    </location>
</feature>
<evidence type="ECO:0000313" key="4">
    <source>
        <dbReference type="EMBL" id="XBV85347.1"/>
    </source>
</evidence>
<dbReference type="SUPFAM" id="SSF111384">
    <property type="entry name" value="OmpH-like"/>
    <property type="match status" value="1"/>
</dbReference>
<dbReference type="Pfam" id="PF03938">
    <property type="entry name" value="OmpH"/>
    <property type="match status" value="1"/>
</dbReference>
<feature type="signal peptide" evidence="3">
    <location>
        <begin position="1"/>
        <end position="19"/>
    </location>
</feature>
<dbReference type="PANTHER" id="PTHR35089:SF1">
    <property type="entry name" value="CHAPERONE PROTEIN SKP"/>
    <property type="match status" value="1"/>
</dbReference>
<dbReference type="Gene3D" id="3.30.910.20">
    <property type="entry name" value="Skp domain"/>
    <property type="match status" value="1"/>
</dbReference>
<sequence length="161" mass="16932">MKTWMLLAPLALLVTVPHAQQAKARVGIVNVQLVVQAMPGGANYVALSKKADTDLQARTQKVQELAARLRSGKATAADRTAYVDAQKAYTTTAQSYSKQLSTAFTPLASKVNAAVAAVAKSSGYSVVLDRRVALTNGLVVYANEQATDLTAAVKARVVSGK</sequence>
<dbReference type="InterPro" id="IPR024930">
    <property type="entry name" value="Skp_dom_sf"/>
</dbReference>
<evidence type="ECO:0000256" key="2">
    <source>
        <dbReference type="ARBA" id="ARBA00022729"/>
    </source>
</evidence>
<proteinExistence type="inferred from homology"/>
<dbReference type="GO" id="GO:0005829">
    <property type="term" value="C:cytosol"/>
    <property type="evidence" value="ECO:0007669"/>
    <property type="project" value="TreeGrafter"/>
</dbReference>
<reference evidence="4" key="1">
    <citation type="submission" date="2024-06" db="EMBL/GenBank/DDBJ databases">
        <title>Draft Genome Sequence of Deinococcus sonorensis Type Strain KR-87, a Biofilm Producing Representative of the Genus Deinococcus.</title>
        <authorList>
            <person name="Boren L.S."/>
            <person name="Grosso R.A."/>
            <person name="Hugenberg-Cox A.N."/>
            <person name="Hill J.T.E."/>
            <person name="Albert C.M."/>
            <person name="Tuohy J.M."/>
        </authorList>
    </citation>
    <scope>NUCLEOTIDE SEQUENCE</scope>
    <source>
        <strain evidence="4">KR-87</strain>
    </source>
</reference>
<accession>A0AAU7UB88</accession>
<protein>
    <submittedName>
        <fullName evidence="4">OmpH family outer membrane protein</fullName>
    </submittedName>
</protein>
<organism evidence="4">
    <name type="scientific">Deinococcus sonorensis KR-87</name>
    <dbReference type="NCBI Taxonomy" id="694439"/>
    <lineage>
        <taxon>Bacteria</taxon>
        <taxon>Thermotogati</taxon>
        <taxon>Deinococcota</taxon>
        <taxon>Deinococci</taxon>
        <taxon>Deinococcales</taxon>
        <taxon>Deinococcaceae</taxon>
        <taxon>Deinococcus</taxon>
    </lineage>
</organism>
<keyword evidence="2 3" id="KW-0732">Signal</keyword>
<comment type="similarity">
    <text evidence="1">Belongs to the Skp family.</text>
</comment>
<evidence type="ECO:0000256" key="3">
    <source>
        <dbReference type="SAM" id="SignalP"/>
    </source>
</evidence>
<dbReference type="KEGG" id="dsc:ABOD76_18205"/>
<dbReference type="SMART" id="SM00935">
    <property type="entry name" value="OmpH"/>
    <property type="match status" value="1"/>
</dbReference>
<name>A0AAU7UB88_9DEIO</name>
<dbReference type="GO" id="GO:0050821">
    <property type="term" value="P:protein stabilization"/>
    <property type="evidence" value="ECO:0007669"/>
    <property type="project" value="TreeGrafter"/>
</dbReference>
<dbReference type="PANTHER" id="PTHR35089">
    <property type="entry name" value="CHAPERONE PROTEIN SKP"/>
    <property type="match status" value="1"/>
</dbReference>
<dbReference type="EMBL" id="CP158299">
    <property type="protein sequence ID" value="XBV85347.1"/>
    <property type="molecule type" value="Genomic_DNA"/>
</dbReference>